<dbReference type="RefSeq" id="XP_008914649.1">
    <property type="nucleotide sequence ID" value="XM_008916401.1"/>
</dbReference>
<dbReference type="AlphaFoldDB" id="W2PJ61"/>
<dbReference type="OMA" id="KQCPREL"/>
<accession>W2PJ61</accession>
<proteinExistence type="predicted"/>
<evidence type="ECO:0000256" key="1">
    <source>
        <dbReference type="SAM" id="MobiDB-lite"/>
    </source>
</evidence>
<reference evidence="3" key="1">
    <citation type="submission" date="2011-12" db="EMBL/GenBank/DDBJ databases">
        <authorList>
            <consortium name="The Broad Institute Genome Sequencing Platform"/>
            <person name="Russ C."/>
            <person name="Tyler B."/>
            <person name="Panabieres F."/>
            <person name="Shan W."/>
            <person name="Tripathy S."/>
            <person name="Grunwald N."/>
            <person name="Machado M."/>
            <person name="Young S.K."/>
            <person name="Zeng Q."/>
            <person name="Gargeya S."/>
            <person name="Fitzgerald M."/>
            <person name="Haas B."/>
            <person name="Abouelleil A."/>
            <person name="Alvarado L."/>
            <person name="Arachchi H.M."/>
            <person name="Berlin A."/>
            <person name="Chapman S.B."/>
            <person name="Gearin G."/>
            <person name="Goldberg J."/>
            <person name="Griggs A."/>
            <person name="Gujja S."/>
            <person name="Hansen M."/>
            <person name="Heiman D."/>
            <person name="Howarth C."/>
            <person name="Larimer J."/>
            <person name="Lui A."/>
            <person name="MacDonald P.J.P."/>
            <person name="McCowen C."/>
            <person name="Montmayeur A."/>
            <person name="Murphy C."/>
            <person name="Neiman D."/>
            <person name="Pearson M."/>
            <person name="Priest M."/>
            <person name="Roberts A."/>
            <person name="Saif S."/>
            <person name="Shea T."/>
            <person name="Sisk P."/>
            <person name="Stolte C."/>
            <person name="Sykes S."/>
            <person name="Wortman J."/>
            <person name="Nusbaum C."/>
            <person name="Birren B."/>
        </authorList>
    </citation>
    <scope>NUCLEOTIDE SEQUENCE [LARGE SCALE GENOMIC DNA]</scope>
    <source>
        <strain evidence="3">INRA-310</strain>
    </source>
</reference>
<dbReference type="VEuPathDB" id="FungiDB:PPTG_24326"/>
<protein>
    <submittedName>
        <fullName evidence="2">Uncharacterized protein</fullName>
    </submittedName>
</protein>
<organism evidence="2 3">
    <name type="scientific">Phytophthora nicotianae (strain INRA-310)</name>
    <name type="common">Phytophthora parasitica</name>
    <dbReference type="NCBI Taxonomy" id="761204"/>
    <lineage>
        <taxon>Eukaryota</taxon>
        <taxon>Sar</taxon>
        <taxon>Stramenopiles</taxon>
        <taxon>Oomycota</taxon>
        <taxon>Peronosporomycetes</taxon>
        <taxon>Peronosporales</taxon>
        <taxon>Peronosporaceae</taxon>
        <taxon>Phytophthora</taxon>
    </lineage>
</organism>
<evidence type="ECO:0000313" key="2">
    <source>
        <dbReference type="EMBL" id="ETN00065.1"/>
    </source>
</evidence>
<dbReference type="EMBL" id="KI669643">
    <property type="protein sequence ID" value="ETN00065.1"/>
    <property type="molecule type" value="Genomic_DNA"/>
</dbReference>
<feature type="region of interest" description="Disordered" evidence="1">
    <location>
        <begin position="55"/>
        <end position="76"/>
    </location>
</feature>
<evidence type="ECO:0000313" key="3">
    <source>
        <dbReference type="Proteomes" id="UP000018817"/>
    </source>
</evidence>
<name>W2PJ61_PHYN3</name>
<sequence length="145" mass="16269">MERRLRMTNYQKRKQCPRELSRLAGLFCGCPSSTAMFSKDQSIETFSGCLYPSPTHPKNQRRSPAARCSFSTSPGTAQTRLMGRTRGVYHTNESLLLNRVGRLRPPMLMKPNGASCTSLTRQIRFNSITLPSTISATQKNIQPSQ</sequence>
<reference evidence="2 3" key="2">
    <citation type="submission" date="2013-11" db="EMBL/GenBank/DDBJ databases">
        <title>The Genome Sequence of Phytophthora parasitica INRA-310.</title>
        <authorList>
            <consortium name="The Broad Institute Genomics Platform"/>
            <person name="Russ C."/>
            <person name="Tyler B."/>
            <person name="Panabieres F."/>
            <person name="Shan W."/>
            <person name="Tripathy S."/>
            <person name="Grunwald N."/>
            <person name="Machado M."/>
            <person name="Johnson C.S."/>
            <person name="Arredondo F."/>
            <person name="Hong C."/>
            <person name="Coffey M."/>
            <person name="Young S.K."/>
            <person name="Zeng Q."/>
            <person name="Gargeya S."/>
            <person name="Fitzgerald M."/>
            <person name="Abouelleil A."/>
            <person name="Alvarado L."/>
            <person name="Chapman S.B."/>
            <person name="Gainer-Dewar J."/>
            <person name="Goldberg J."/>
            <person name="Griggs A."/>
            <person name="Gujja S."/>
            <person name="Hansen M."/>
            <person name="Howarth C."/>
            <person name="Imamovic A."/>
            <person name="Ireland A."/>
            <person name="Larimer J."/>
            <person name="McCowan C."/>
            <person name="Murphy C."/>
            <person name="Pearson M."/>
            <person name="Poon T.W."/>
            <person name="Priest M."/>
            <person name="Roberts A."/>
            <person name="Saif S."/>
            <person name="Shea T."/>
            <person name="Sykes S."/>
            <person name="Wortman J."/>
            <person name="Nusbaum C."/>
            <person name="Birren B."/>
        </authorList>
    </citation>
    <scope>NUCLEOTIDE SEQUENCE [LARGE SCALE GENOMIC DNA]</scope>
    <source>
        <strain evidence="2 3">INRA-310</strain>
    </source>
</reference>
<dbReference type="GeneID" id="20192925"/>
<dbReference type="Proteomes" id="UP000018817">
    <property type="component" value="Unassembled WGS sequence"/>
</dbReference>
<gene>
    <name evidence="2" type="ORF">PPTG_24326</name>
</gene>